<dbReference type="InterPro" id="IPR045292">
    <property type="entry name" value="Complex1_LYR_NDUFB9_LYRM3"/>
</dbReference>
<comment type="similarity">
    <text evidence="1">Belongs to the glycosyltransferase 90 family.</text>
</comment>
<feature type="domain" description="Glycosyl transferase CAP10" evidence="4">
    <location>
        <begin position="202"/>
        <end position="482"/>
    </location>
</feature>
<comment type="caution">
    <text evidence="5">The sequence shown here is derived from an EMBL/GenBank/DDBJ whole genome shotgun (WGS) entry which is preliminary data.</text>
</comment>
<evidence type="ECO:0000313" key="5">
    <source>
        <dbReference type="EMBL" id="KOO25686.1"/>
    </source>
</evidence>
<feature type="compositionally biased region" description="Basic and acidic residues" evidence="3">
    <location>
        <begin position="587"/>
        <end position="600"/>
    </location>
</feature>
<evidence type="ECO:0000313" key="6">
    <source>
        <dbReference type="Proteomes" id="UP000037460"/>
    </source>
</evidence>
<accession>A0A0M0JGF4</accession>
<reference evidence="6" key="1">
    <citation type="journal article" date="2015" name="PLoS Genet.">
        <title>Genome Sequence and Transcriptome Analyses of Chrysochromulina tobin: Metabolic Tools for Enhanced Algal Fitness in the Prominent Order Prymnesiales (Haptophyceae).</title>
        <authorList>
            <person name="Hovde B.T."/>
            <person name="Deodato C.R."/>
            <person name="Hunsperger H.M."/>
            <person name="Ryken S.A."/>
            <person name="Yost W."/>
            <person name="Jha R.K."/>
            <person name="Patterson J."/>
            <person name="Monnat R.J. Jr."/>
            <person name="Barlow S.B."/>
            <person name="Starkenburg S.R."/>
            <person name="Cattolico R.A."/>
        </authorList>
    </citation>
    <scope>NUCLEOTIDE SEQUENCE</scope>
    <source>
        <strain evidence="6">CCMP291</strain>
    </source>
</reference>
<dbReference type="InterPro" id="IPR051091">
    <property type="entry name" value="O-Glucosyltr/Glycosyltrsf_90"/>
</dbReference>
<organism evidence="5 6">
    <name type="scientific">Chrysochromulina tobinii</name>
    <dbReference type="NCBI Taxonomy" id="1460289"/>
    <lineage>
        <taxon>Eukaryota</taxon>
        <taxon>Haptista</taxon>
        <taxon>Haptophyta</taxon>
        <taxon>Prymnesiophyceae</taxon>
        <taxon>Prymnesiales</taxon>
        <taxon>Chrysochromulinaceae</taxon>
        <taxon>Chrysochromulina</taxon>
    </lineage>
</organism>
<dbReference type="InterPro" id="IPR006598">
    <property type="entry name" value="CAP10"/>
</dbReference>
<dbReference type="SMART" id="SM00672">
    <property type="entry name" value="CAP10"/>
    <property type="match status" value="1"/>
</dbReference>
<dbReference type="GO" id="GO:0016740">
    <property type="term" value="F:transferase activity"/>
    <property type="evidence" value="ECO:0007669"/>
    <property type="project" value="UniProtKB-KW"/>
</dbReference>
<dbReference type="Proteomes" id="UP000037460">
    <property type="component" value="Unassembled WGS sequence"/>
</dbReference>
<dbReference type="AlphaFoldDB" id="A0A0M0JGF4"/>
<keyword evidence="6" id="KW-1185">Reference proteome</keyword>
<proteinExistence type="inferred from homology"/>
<name>A0A0M0JGF4_9EUKA</name>
<dbReference type="CDD" id="cd20263">
    <property type="entry name" value="Complex1_LYR_NDUFB9_LYRM3"/>
    <property type="match status" value="1"/>
</dbReference>
<evidence type="ECO:0000256" key="1">
    <source>
        <dbReference type="ARBA" id="ARBA00010118"/>
    </source>
</evidence>
<gene>
    <name evidence="5" type="ORF">Ctob_009023</name>
</gene>
<keyword evidence="2" id="KW-0808">Transferase</keyword>
<evidence type="ECO:0000259" key="4">
    <source>
        <dbReference type="SMART" id="SM00672"/>
    </source>
</evidence>
<dbReference type="Pfam" id="PF05686">
    <property type="entry name" value="Glyco_transf_90"/>
    <property type="match status" value="1"/>
</dbReference>
<dbReference type="EMBL" id="JWZX01002942">
    <property type="protein sequence ID" value="KOO25686.1"/>
    <property type="molecule type" value="Genomic_DNA"/>
</dbReference>
<dbReference type="PANTHER" id="PTHR12203">
    <property type="entry name" value="KDEL LYS-ASP-GLU-LEU CONTAINING - RELATED"/>
    <property type="match status" value="1"/>
</dbReference>
<evidence type="ECO:0000256" key="2">
    <source>
        <dbReference type="ARBA" id="ARBA00022679"/>
    </source>
</evidence>
<protein>
    <submittedName>
        <fullName evidence="5">NADH dehydrogenase</fullName>
    </submittedName>
</protein>
<dbReference type="OrthoDB" id="13598at2759"/>
<dbReference type="PANTHER" id="PTHR12203:SF35">
    <property type="entry name" value="PROTEIN O-GLUCOSYLTRANSFERASE 1"/>
    <property type="match status" value="1"/>
</dbReference>
<feature type="region of interest" description="Disordered" evidence="3">
    <location>
        <begin position="562"/>
        <end position="600"/>
    </location>
</feature>
<evidence type="ECO:0000256" key="3">
    <source>
        <dbReference type="SAM" id="MobiDB-lite"/>
    </source>
</evidence>
<sequence length="600" mass="67864">MSAYSVHSMRVMKLYRHSLKNLQNWAVHRDLFIERGFAMRAEFDANKFVKDPRLVEKIVSDGEAKLAEFRHPDPYTLPHMPGGSKYQRHPTNGLGPGPEINRIPSWLNTSAGSLTRQLLELHAHWDWQAIARRQLQPFTYIDPGMIESAIKECFKNDTMYCARLQVVGGELHLSDYRAVFFDRHYAPARLMPMLDVLRRHPNLPDVDLVVAAVDEPRIRIKVDRTEWPRTVRLYPGFPVAGGGGGLPPPLFSSTIDSAHLDLAWPDFSFYMPRRPHKLRTPPWSRLQPQMLEQSAAISWADKIELAVHTGNVGSSYRKRLAAQAKISPAEMLVNELFIGDHGRINSTCATINRHRTGGFQQHLCYMTFTEQCSYKYLLNSASIGYANKFKYLLLCGSVVIYVRDGMTHQEFYELGLLPGIHYVSVPDAAAVPAMVRWLKANDAYARAVAMAGRARMAALTTDAVADYVAELLKQYAALQTFRPSVAKGAVPIRCEDDLWRHYARDPYWMRLYLMQDNATCTRPIAAGAKLGPPGYGGAYAGSKPRCVASHDLRSFAQPDVCSSRNGKPLHQPGTSFADFESFPYPSDGERYDWQTDRWKK</sequence>